<evidence type="ECO:0000256" key="1">
    <source>
        <dbReference type="SAM" id="MobiDB-lite"/>
    </source>
</evidence>
<gene>
    <name evidence="3" type="ORF">DDE23_13940</name>
</gene>
<dbReference type="EMBL" id="QDDR01000007">
    <property type="protein sequence ID" value="PVE46784.1"/>
    <property type="molecule type" value="Genomic_DNA"/>
</dbReference>
<dbReference type="RefSeq" id="WP_107752356.1">
    <property type="nucleotide sequence ID" value="NZ_QBKF01000007.1"/>
</dbReference>
<dbReference type="InterPro" id="IPR039422">
    <property type="entry name" value="MarR/SlyA-like"/>
</dbReference>
<dbReference type="InterPro" id="IPR036388">
    <property type="entry name" value="WH-like_DNA-bd_sf"/>
</dbReference>
<dbReference type="GO" id="GO:0006950">
    <property type="term" value="P:response to stress"/>
    <property type="evidence" value="ECO:0007669"/>
    <property type="project" value="TreeGrafter"/>
</dbReference>
<dbReference type="SMART" id="SM00347">
    <property type="entry name" value="HTH_MARR"/>
    <property type="match status" value="1"/>
</dbReference>
<comment type="caution">
    <text evidence="3">The sequence shown here is derived from an EMBL/GenBank/DDBJ whole genome shotgun (WGS) entry which is preliminary data.</text>
</comment>
<dbReference type="GO" id="GO:0003700">
    <property type="term" value="F:DNA-binding transcription factor activity"/>
    <property type="evidence" value="ECO:0007669"/>
    <property type="project" value="InterPro"/>
</dbReference>
<proteinExistence type="predicted"/>
<dbReference type="InterPro" id="IPR036390">
    <property type="entry name" value="WH_DNA-bd_sf"/>
</dbReference>
<accession>A0A2T7UQ45</accession>
<evidence type="ECO:0000259" key="2">
    <source>
        <dbReference type="SMART" id="SM00347"/>
    </source>
</evidence>
<dbReference type="SUPFAM" id="SSF46785">
    <property type="entry name" value="Winged helix' DNA-binding domain"/>
    <property type="match status" value="1"/>
</dbReference>
<dbReference type="PANTHER" id="PTHR33164:SF43">
    <property type="entry name" value="HTH-TYPE TRANSCRIPTIONAL REPRESSOR YETL"/>
    <property type="match status" value="1"/>
</dbReference>
<dbReference type="Gene3D" id="1.10.10.10">
    <property type="entry name" value="Winged helix-like DNA-binding domain superfamily/Winged helix DNA-binding domain"/>
    <property type="match status" value="1"/>
</dbReference>
<sequence length="182" mass="20352">MSDPAPDPAQDEPENWDDATLAELRLRNLGRLLDEVHVGFDRLALSYLHEAGYPGMSAAHTHVLRTMQVEGESLTAMSERAGISKQAMSKLVGYFESQGFLEWRPVEGTGTKLVHATAEGRKLLAVGLGALKRAEEDYFTGLSAEERETLRDLLARALRKTDRPAEQSGVWRRRRAQSRQYS</sequence>
<name>A0A2T7UQ45_9RHOB</name>
<dbReference type="OrthoDB" id="122135at2"/>
<reference evidence="3 4" key="1">
    <citation type="journal article" date="2011" name="Syst. Appl. Microbiol.">
        <title>Defluviimonas denitrificans gen. nov., sp. nov., and Pararhodobacter aggregans gen. nov., sp. nov., non-phototrophic Rhodobacteraceae from the biofilter of a marine aquaculture.</title>
        <authorList>
            <person name="Foesel B.U."/>
            <person name="Drake H.L."/>
            <person name="Schramm A."/>
        </authorList>
    </citation>
    <scope>NUCLEOTIDE SEQUENCE [LARGE SCALE GENOMIC DNA]</scope>
    <source>
        <strain evidence="3 4">D1-19</strain>
    </source>
</reference>
<dbReference type="PANTHER" id="PTHR33164">
    <property type="entry name" value="TRANSCRIPTIONAL REGULATOR, MARR FAMILY"/>
    <property type="match status" value="1"/>
</dbReference>
<evidence type="ECO:0000313" key="3">
    <source>
        <dbReference type="EMBL" id="PVE46784.1"/>
    </source>
</evidence>
<keyword evidence="4" id="KW-1185">Reference proteome</keyword>
<feature type="domain" description="HTH marR-type" evidence="2">
    <location>
        <begin position="49"/>
        <end position="147"/>
    </location>
</feature>
<protein>
    <submittedName>
        <fullName evidence="3">MarR family transcriptional regulator</fullName>
    </submittedName>
</protein>
<organism evidence="3 4">
    <name type="scientific">Pararhodobacter aggregans</name>
    <dbReference type="NCBI Taxonomy" id="404875"/>
    <lineage>
        <taxon>Bacteria</taxon>
        <taxon>Pseudomonadati</taxon>
        <taxon>Pseudomonadota</taxon>
        <taxon>Alphaproteobacteria</taxon>
        <taxon>Rhodobacterales</taxon>
        <taxon>Paracoccaceae</taxon>
        <taxon>Pararhodobacter</taxon>
    </lineage>
</organism>
<feature type="compositionally biased region" description="Basic residues" evidence="1">
    <location>
        <begin position="171"/>
        <end position="182"/>
    </location>
</feature>
<evidence type="ECO:0000313" key="4">
    <source>
        <dbReference type="Proteomes" id="UP000244810"/>
    </source>
</evidence>
<feature type="region of interest" description="Disordered" evidence="1">
    <location>
        <begin position="161"/>
        <end position="182"/>
    </location>
</feature>
<dbReference type="AlphaFoldDB" id="A0A2T7UQ45"/>
<dbReference type="Proteomes" id="UP000244810">
    <property type="component" value="Unassembled WGS sequence"/>
</dbReference>
<dbReference type="InterPro" id="IPR000835">
    <property type="entry name" value="HTH_MarR-typ"/>
</dbReference>